<evidence type="ECO:0008006" key="5">
    <source>
        <dbReference type="Google" id="ProtNLM"/>
    </source>
</evidence>
<dbReference type="Proteomes" id="UP000037643">
    <property type="component" value="Chromosome"/>
</dbReference>
<evidence type="ECO:0000313" key="3">
    <source>
        <dbReference type="EMBL" id="AKM08542.1"/>
    </source>
</evidence>
<keyword evidence="1" id="KW-0489">Methyltransferase</keyword>
<gene>
    <name evidence="3" type="ORF">AM2010_2487</name>
</gene>
<dbReference type="RefSeq" id="WP_047807354.1">
    <property type="nucleotide sequence ID" value="NZ_CP011805.1"/>
</dbReference>
<reference evidence="3 4" key="1">
    <citation type="submission" date="2015-06" db="EMBL/GenBank/DDBJ databases">
        <authorList>
            <person name="Kim K.M."/>
        </authorList>
    </citation>
    <scope>NUCLEOTIDE SEQUENCE [LARGE SCALE GENOMIC DNA]</scope>
    <source>
        <strain evidence="3 4">KCTC 22370</strain>
    </source>
</reference>
<dbReference type="PANTHER" id="PTHR12049:SF7">
    <property type="entry name" value="PROTEIN ARGININE METHYLTRANSFERASE NDUFAF7, MITOCHONDRIAL"/>
    <property type="match status" value="1"/>
</dbReference>
<dbReference type="PATRIC" id="fig|543877.4.peg.2522"/>
<dbReference type="STRING" id="543877.AM2010_2487"/>
<evidence type="ECO:0000256" key="1">
    <source>
        <dbReference type="ARBA" id="ARBA00022603"/>
    </source>
</evidence>
<dbReference type="InterPro" id="IPR003788">
    <property type="entry name" value="NDUFAF7"/>
</dbReference>
<dbReference type="InterPro" id="IPR038375">
    <property type="entry name" value="NDUFAF7_sf"/>
</dbReference>
<sequence length="362" mass="38792">MSERADADLPGNLPGDLGAIFRRLIRTAGPISLAQFMGESNARYYAGRDPLGTAGDFVTAPEVSQMFGELIGLWLADMWIRSGREEPVLYAELGPGRGTLAKDALRAAKRYGLEPEVHFVEGSTALREVQEQAVPDACWHADLAGVPQDAPLLLVANEFLDALPVRQLVRTGDGWRERMVGLDGEDFVFVAGRQPMEEAVPADWRDAPPGTLIETSPASAAIAYEIAGRLADQGGAALVIDYGHGEMRTGSTLQAVRAHAKVDPFAAPGEADLTAHVDFATLARIVEARGARHLGTVTQGDWLRALGIDARAQALVARAPHYADDIEAARHRLVDDAQMGRLFKVMGVAAPGWPDGVGFDSE</sequence>
<protein>
    <recommendedName>
        <fullName evidence="5">ATP synthase subunit beta</fullName>
    </recommendedName>
</protein>
<dbReference type="SUPFAM" id="SSF53335">
    <property type="entry name" value="S-adenosyl-L-methionine-dependent methyltransferases"/>
    <property type="match status" value="1"/>
</dbReference>
<keyword evidence="2" id="KW-0808">Transferase</keyword>
<proteinExistence type="predicted"/>
<dbReference type="PANTHER" id="PTHR12049">
    <property type="entry name" value="PROTEIN ARGININE METHYLTRANSFERASE NDUFAF7, MITOCHONDRIAL"/>
    <property type="match status" value="1"/>
</dbReference>
<keyword evidence="4" id="KW-1185">Reference proteome</keyword>
<evidence type="ECO:0000256" key="2">
    <source>
        <dbReference type="ARBA" id="ARBA00022679"/>
    </source>
</evidence>
<evidence type="ECO:0000313" key="4">
    <source>
        <dbReference type="Proteomes" id="UP000037643"/>
    </source>
</evidence>
<dbReference type="Pfam" id="PF02636">
    <property type="entry name" value="Methyltransf_28"/>
    <property type="match status" value="1"/>
</dbReference>
<dbReference type="GO" id="GO:0035243">
    <property type="term" value="F:protein-arginine omega-N symmetric methyltransferase activity"/>
    <property type="evidence" value="ECO:0007669"/>
    <property type="project" value="TreeGrafter"/>
</dbReference>
<dbReference type="AlphaFoldDB" id="A0A0G3XBL7"/>
<dbReference type="GO" id="GO:0032259">
    <property type="term" value="P:methylation"/>
    <property type="evidence" value="ECO:0007669"/>
    <property type="project" value="UniProtKB-KW"/>
</dbReference>
<dbReference type="Gene3D" id="3.40.50.12710">
    <property type="match status" value="1"/>
</dbReference>
<name>A0A0G3XBL7_9SPHN</name>
<organism evidence="3 4">
    <name type="scientific">Pelagerythrobacter marensis</name>
    <dbReference type="NCBI Taxonomy" id="543877"/>
    <lineage>
        <taxon>Bacteria</taxon>
        <taxon>Pseudomonadati</taxon>
        <taxon>Pseudomonadota</taxon>
        <taxon>Alphaproteobacteria</taxon>
        <taxon>Sphingomonadales</taxon>
        <taxon>Erythrobacteraceae</taxon>
        <taxon>Pelagerythrobacter</taxon>
    </lineage>
</organism>
<dbReference type="InterPro" id="IPR029063">
    <property type="entry name" value="SAM-dependent_MTases_sf"/>
</dbReference>
<dbReference type="KEGG" id="amx:AM2010_2487"/>
<dbReference type="OrthoDB" id="9794208at2"/>
<accession>A0A0G3XBL7</accession>
<dbReference type="EMBL" id="CP011805">
    <property type="protein sequence ID" value="AKM08542.1"/>
    <property type="molecule type" value="Genomic_DNA"/>
</dbReference>